<dbReference type="GO" id="GO:0016765">
    <property type="term" value="F:transferase activity, transferring alkyl or aryl (other than methyl) groups"/>
    <property type="evidence" value="ECO:0007669"/>
    <property type="project" value="InterPro"/>
</dbReference>
<protein>
    <recommendedName>
        <fullName evidence="4">DMATS type aromatic prenyltransferase</fullName>
    </recommendedName>
</protein>
<evidence type="ECO:0008006" key="4">
    <source>
        <dbReference type="Google" id="ProtNLM"/>
    </source>
</evidence>
<dbReference type="InterPro" id="IPR017795">
    <property type="entry name" value="ABBA_NscD-like"/>
</dbReference>
<accession>A0A4R4UQI4</accession>
<evidence type="ECO:0000313" key="2">
    <source>
        <dbReference type="EMBL" id="TDC91532.1"/>
    </source>
</evidence>
<keyword evidence="3" id="KW-1185">Reference proteome</keyword>
<dbReference type="SFLD" id="SFLDG01162">
    <property type="entry name" value="I"/>
    <property type="match status" value="1"/>
</dbReference>
<name>A0A4R4UQI4_9PSEU</name>
<dbReference type="GO" id="GO:0009820">
    <property type="term" value="P:alkaloid metabolic process"/>
    <property type="evidence" value="ECO:0007669"/>
    <property type="project" value="InterPro"/>
</dbReference>
<comment type="caution">
    <text evidence="2">The sequence shown here is derived from an EMBL/GenBank/DDBJ whole genome shotgun (WGS) entry which is preliminary data.</text>
</comment>
<dbReference type="InterPro" id="IPR033964">
    <property type="entry name" value="ABBA"/>
</dbReference>
<evidence type="ECO:0000256" key="1">
    <source>
        <dbReference type="ARBA" id="ARBA00022679"/>
    </source>
</evidence>
<dbReference type="Proteomes" id="UP000294744">
    <property type="component" value="Unassembled WGS sequence"/>
</dbReference>
<organism evidence="2 3">
    <name type="scientific">Saccharopolyspora aridisoli</name>
    <dbReference type="NCBI Taxonomy" id="2530385"/>
    <lineage>
        <taxon>Bacteria</taxon>
        <taxon>Bacillati</taxon>
        <taxon>Actinomycetota</taxon>
        <taxon>Actinomycetes</taxon>
        <taxon>Pseudonocardiales</taxon>
        <taxon>Pseudonocardiaceae</taxon>
        <taxon>Saccharopolyspora</taxon>
    </lineage>
</organism>
<gene>
    <name evidence="2" type="ORF">E1161_16030</name>
</gene>
<dbReference type="Pfam" id="PF11991">
    <property type="entry name" value="Trp_DMAT"/>
    <property type="match status" value="1"/>
</dbReference>
<dbReference type="EMBL" id="SMKV01000018">
    <property type="protein sequence ID" value="TDC91532.1"/>
    <property type="molecule type" value="Genomic_DNA"/>
</dbReference>
<dbReference type="AlphaFoldDB" id="A0A4R4UQI4"/>
<keyword evidence="1" id="KW-0808">Transferase</keyword>
<sequence>MRKVGVVPSSRAGSSSVRRWGVFPTHGVSFTQFLTSQYRTVAEHLGFSQSEVETLVTELSVALNPWGDHPISSCPEVPSFVSADGFPAEMSISWRARRPELRILFESLGEEPTPAGCQRAGRALTERLADLPGVDLRRYHRVEDLFVSDDPRVNRPTIWHSLAWRPGESTRYKAYFNPQSESTDPVDVLNTMTEAMGRLELERPWSSVRMWMPEMMDRGNEVEFAALDLTDSDDARVKVYFRITSRAWEDLNSVAALAAGHDSGRASRVWRSLYHGQDKAEGEEPMVCLALRRGSAQPEEANLYLRLPENAVSDEDAAERTAVLMRQEGLDPRPYLSMINALAPQHPSTMTGLQDLLAFRTTSPDEAADIGMYLRFSVYDRPVDS</sequence>
<evidence type="ECO:0000313" key="3">
    <source>
        <dbReference type="Proteomes" id="UP000294744"/>
    </source>
</evidence>
<dbReference type="PANTHER" id="PTHR40627:SF4">
    <property type="entry name" value="PRENYLTRANSFERASE ASQH1-RELATED"/>
    <property type="match status" value="1"/>
</dbReference>
<dbReference type="SFLD" id="SFLDS00036">
    <property type="entry name" value="Aromatic_Prenyltransferase"/>
    <property type="match status" value="1"/>
</dbReference>
<dbReference type="OrthoDB" id="3435263at2"/>
<proteinExistence type="predicted"/>
<reference evidence="2 3" key="1">
    <citation type="submission" date="2019-03" db="EMBL/GenBank/DDBJ databases">
        <title>Draft genome sequences of novel Actinobacteria.</title>
        <authorList>
            <person name="Sahin N."/>
            <person name="Ay H."/>
            <person name="Saygin H."/>
        </authorList>
    </citation>
    <scope>NUCLEOTIDE SEQUENCE [LARGE SCALE GENOMIC DNA]</scope>
    <source>
        <strain evidence="2 3">16K404</strain>
    </source>
</reference>
<dbReference type="PANTHER" id="PTHR40627">
    <property type="entry name" value="INDOLE PRENYLTRANSFERASE TDIB-RELATED"/>
    <property type="match status" value="1"/>
</dbReference>